<accession>A0AAX6G7M6</accession>
<keyword evidence="2" id="KW-1185">Reference proteome</keyword>
<dbReference type="Proteomes" id="UP001140949">
    <property type="component" value="Unassembled WGS sequence"/>
</dbReference>
<gene>
    <name evidence="1" type="ORF">M6B38_382345</name>
</gene>
<dbReference type="AlphaFoldDB" id="A0AAX6G7M6"/>
<reference evidence="1" key="2">
    <citation type="submission" date="2023-04" db="EMBL/GenBank/DDBJ databases">
        <authorList>
            <person name="Bruccoleri R.E."/>
            <person name="Oakeley E.J."/>
            <person name="Faust A.-M."/>
            <person name="Dessus-Babus S."/>
            <person name="Altorfer M."/>
            <person name="Burckhardt D."/>
            <person name="Oertli M."/>
            <person name="Naumann U."/>
            <person name="Petersen F."/>
            <person name="Wong J."/>
        </authorList>
    </citation>
    <scope>NUCLEOTIDE SEQUENCE</scope>
    <source>
        <strain evidence="1">GSM-AAB239-AS_SAM_17_03QT</strain>
        <tissue evidence="1">Leaf</tissue>
    </source>
</reference>
<sequence length="144" mass="16251">MRKTVAPVASSSAATTPILLTTRRPPHLACPCRLPFHHPTLFRRKTANRKKIHTAATHKMPDQAKDRYLTTALLLYISAIAIWKANAVDSTAAHIIHERNPIILFLRGETQMSSRMMLREANSPNTLNIRKYLSSFSRITLPGR</sequence>
<dbReference type="EMBL" id="JANAVB010021997">
    <property type="protein sequence ID" value="KAJ6824622.1"/>
    <property type="molecule type" value="Genomic_DNA"/>
</dbReference>
<name>A0AAX6G7M6_IRIPA</name>
<proteinExistence type="predicted"/>
<evidence type="ECO:0000313" key="1">
    <source>
        <dbReference type="EMBL" id="KAJ6824622.1"/>
    </source>
</evidence>
<organism evidence="1 2">
    <name type="scientific">Iris pallida</name>
    <name type="common">Sweet iris</name>
    <dbReference type="NCBI Taxonomy" id="29817"/>
    <lineage>
        <taxon>Eukaryota</taxon>
        <taxon>Viridiplantae</taxon>
        <taxon>Streptophyta</taxon>
        <taxon>Embryophyta</taxon>
        <taxon>Tracheophyta</taxon>
        <taxon>Spermatophyta</taxon>
        <taxon>Magnoliopsida</taxon>
        <taxon>Liliopsida</taxon>
        <taxon>Asparagales</taxon>
        <taxon>Iridaceae</taxon>
        <taxon>Iridoideae</taxon>
        <taxon>Irideae</taxon>
        <taxon>Iris</taxon>
    </lineage>
</organism>
<protein>
    <submittedName>
        <fullName evidence="1">UPF0426 protein, chloroplastic</fullName>
    </submittedName>
</protein>
<reference evidence="1" key="1">
    <citation type="journal article" date="2023" name="GigaByte">
        <title>Genome assembly of the bearded iris, Iris pallida Lam.</title>
        <authorList>
            <person name="Bruccoleri R.E."/>
            <person name="Oakeley E.J."/>
            <person name="Faust A.M.E."/>
            <person name="Altorfer M."/>
            <person name="Dessus-Babus S."/>
            <person name="Burckhardt D."/>
            <person name="Oertli M."/>
            <person name="Naumann U."/>
            <person name="Petersen F."/>
            <person name="Wong J."/>
        </authorList>
    </citation>
    <scope>NUCLEOTIDE SEQUENCE</scope>
    <source>
        <strain evidence="1">GSM-AAB239-AS_SAM_17_03QT</strain>
    </source>
</reference>
<comment type="caution">
    <text evidence="1">The sequence shown here is derived from an EMBL/GenBank/DDBJ whole genome shotgun (WGS) entry which is preliminary data.</text>
</comment>
<evidence type="ECO:0000313" key="2">
    <source>
        <dbReference type="Proteomes" id="UP001140949"/>
    </source>
</evidence>